<evidence type="ECO:0000256" key="1">
    <source>
        <dbReference type="SAM" id="Phobius"/>
    </source>
</evidence>
<evidence type="ECO:0000313" key="4">
    <source>
        <dbReference type="EMBL" id="KKM91283.1"/>
    </source>
</evidence>
<accession>A0A0F9LCZ2</accession>
<sequence>MDQKDKFELNKRILDSVHRYKHKRRIQKYSVAASLTLLVAIGSSIWFFQNDTINSLPSIRQHATSAKLGTGAESEVKLVLGNDQEVQINSDSAEISYSNTGETVSINNERSLQQSSKKTVEPVYNSIVVPYGKRSKISLSDGSKVWLNSGTKLTYPIAFQNGRREVYLVGEAIFEVSHNEQSPFYVVTEDYHVKVLGTVFNVSSYPDDDYTNTALESGSVEIYFPSNPDLKNGAIRITPGTLATFDKKNNDIKTKEVDVATYMSWKEGVFIFQNDELSSILKKVARHYKVQISIENEHLAKQTFSGTLDISKSLDKIFKIIQETTDFEYNSTDNQIKIYQTD</sequence>
<evidence type="ECO:0000259" key="3">
    <source>
        <dbReference type="Pfam" id="PF16344"/>
    </source>
</evidence>
<proteinExistence type="predicted"/>
<dbReference type="AlphaFoldDB" id="A0A0F9LCZ2"/>
<dbReference type="InterPro" id="IPR012373">
    <property type="entry name" value="Ferrdict_sens_TM"/>
</dbReference>
<dbReference type="PANTHER" id="PTHR30273">
    <property type="entry name" value="PERIPLASMIC SIGNAL SENSOR AND SIGMA FACTOR ACTIVATOR FECR-RELATED"/>
    <property type="match status" value="1"/>
</dbReference>
<comment type="caution">
    <text evidence="4">The sequence shown here is derived from an EMBL/GenBank/DDBJ whole genome shotgun (WGS) entry which is preliminary data.</text>
</comment>
<dbReference type="EMBL" id="LAZR01006556">
    <property type="protein sequence ID" value="KKM91283.1"/>
    <property type="molecule type" value="Genomic_DNA"/>
</dbReference>
<feature type="domain" description="Protein FecR C-terminal" evidence="3">
    <location>
        <begin position="270"/>
        <end position="338"/>
    </location>
</feature>
<dbReference type="Gene3D" id="3.55.50.30">
    <property type="match status" value="1"/>
</dbReference>
<dbReference type="Pfam" id="PF04773">
    <property type="entry name" value="FecR"/>
    <property type="match status" value="1"/>
</dbReference>
<dbReference type="FunFam" id="2.60.120.1440:FF:000001">
    <property type="entry name" value="Putative anti-sigma factor"/>
    <property type="match status" value="1"/>
</dbReference>
<gene>
    <name evidence="4" type="ORF">LCGC14_1230070</name>
</gene>
<feature type="domain" description="FecR protein" evidence="2">
    <location>
        <begin position="128"/>
        <end position="221"/>
    </location>
</feature>
<dbReference type="InterPro" id="IPR032508">
    <property type="entry name" value="FecR_C"/>
</dbReference>
<dbReference type="PIRSF" id="PIRSF018266">
    <property type="entry name" value="FecR"/>
    <property type="match status" value="1"/>
</dbReference>
<keyword evidence="1" id="KW-0472">Membrane</keyword>
<protein>
    <recommendedName>
        <fullName evidence="5">FecR protein domain-containing protein</fullName>
    </recommendedName>
</protein>
<reference evidence="4" key="1">
    <citation type="journal article" date="2015" name="Nature">
        <title>Complex archaea that bridge the gap between prokaryotes and eukaryotes.</title>
        <authorList>
            <person name="Spang A."/>
            <person name="Saw J.H."/>
            <person name="Jorgensen S.L."/>
            <person name="Zaremba-Niedzwiedzka K."/>
            <person name="Martijn J."/>
            <person name="Lind A.E."/>
            <person name="van Eijk R."/>
            <person name="Schleper C."/>
            <person name="Guy L."/>
            <person name="Ettema T.J."/>
        </authorList>
    </citation>
    <scope>NUCLEOTIDE SEQUENCE</scope>
</reference>
<feature type="transmembrane region" description="Helical" evidence="1">
    <location>
        <begin position="29"/>
        <end position="48"/>
    </location>
</feature>
<dbReference type="InterPro" id="IPR006860">
    <property type="entry name" value="FecR"/>
</dbReference>
<evidence type="ECO:0008006" key="5">
    <source>
        <dbReference type="Google" id="ProtNLM"/>
    </source>
</evidence>
<dbReference type="GO" id="GO:0016989">
    <property type="term" value="F:sigma factor antagonist activity"/>
    <property type="evidence" value="ECO:0007669"/>
    <property type="project" value="TreeGrafter"/>
</dbReference>
<dbReference type="Gene3D" id="2.60.120.1440">
    <property type="match status" value="1"/>
</dbReference>
<organism evidence="4">
    <name type="scientific">marine sediment metagenome</name>
    <dbReference type="NCBI Taxonomy" id="412755"/>
    <lineage>
        <taxon>unclassified sequences</taxon>
        <taxon>metagenomes</taxon>
        <taxon>ecological metagenomes</taxon>
    </lineage>
</organism>
<dbReference type="Pfam" id="PF16344">
    <property type="entry name" value="FecR_C"/>
    <property type="match status" value="1"/>
</dbReference>
<keyword evidence="1" id="KW-0812">Transmembrane</keyword>
<dbReference type="PANTHER" id="PTHR30273:SF2">
    <property type="entry name" value="PROTEIN FECR"/>
    <property type="match status" value="1"/>
</dbReference>
<evidence type="ECO:0000259" key="2">
    <source>
        <dbReference type="Pfam" id="PF04773"/>
    </source>
</evidence>
<name>A0A0F9LCZ2_9ZZZZ</name>
<keyword evidence="1" id="KW-1133">Transmembrane helix</keyword>